<dbReference type="PANTHER" id="PTHR43297:SF2">
    <property type="entry name" value="DIPEPTIDE TRANSPORT ATP-BINDING PROTEIN DPPD"/>
    <property type="match status" value="1"/>
</dbReference>
<comment type="subcellular location">
    <subcellularLocation>
        <location evidence="1">Cell inner membrane</location>
        <topology evidence="1">Peripheral membrane protein</topology>
    </subcellularLocation>
</comment>
<evidence type="ECO:0000256" key="6">
    <source>
        <dbReference type="ARBA" id="ARBA00022840"/>
    </source>
</evidence>
<accession>A0A963Z738</accession>
<keyword evidence="3" id="KW-0813">Transport</keyword>
<comment type="similarity">
    <text evidence="2">Belongs to the ABC transporter superfamily.</text>
</comment>
<proteinExistence type="inferred from homology"/>
<dbReference type="GO" id="GO:0016887">
    <property type="term" value="F:ATP hydrolysis activity"/>
    <property type="evidence" value="ECO:0007669"/>
    <property type="project" value="InterPro"/>
</dbReference>
<evidence type="ECO:0000259" key="8">
    <source>
        <dbReference type="PROSITE" id="PS50893"/>
    </source>
</evidence>
<dbReference type="Pfam" id="PF00005">
    <property type="entry name" value="ABC_tran"/>
    <property type="match status" value="1"/>
</dbReference>
<dbReference type="InterPro" id="IPR003439">
    <property type="entry name" value="ABC_transporter-like_ATP-bd"/>
</dbReference>
<dbReference type="Gene3D" id="3.40.50.300">
    <property type="entry name" value="P-loop containing nucleotide triphosphate hydrolases"/>
    <property type="match status" value="1"/>
</dbReference>
<keyword evidence="7" id="KW-0472">Membrane</keyword>
<dbReference type="InterPro" id="IPR027417">
    <property type="entry name" value="P-loop_NTPase"/>
</dbReference>
<dbReference type="GO" id="GO:0055085">
    <property type="term" value="P:transmembrane transport"/>
    <property type="evidence" value="ECO:0007669"/>
    <property type="project" value="UniProtKB-ARBA"/>
</dbReference>
<evidence type="ECO:0000313" key="10">
    <source>
        <dbReference type="Proteomes" id="UP000721844"/>
    </source>
</evidence>
<reference evidence="9 10" key="1">
    <citation type="journal article" date="2021" name="Microorganisms">
        <title>Acidisoma silvae sp. nov. and Acidisomacellulosilytica sp. nov., Two Acidophilic Bacteria Isolated from Decaying Wood, Hydrolyzing Cellulose and Producing Poly-3-hydroxybutyrate.</title>
        <authorList>
            <person name="Mieszkin S."/>
            <person name="Pouder E."/>
            <person name="Uroz S."/>
            <person name="Simon-Colin C."/>
            <person name="Alain K."/>
        </authorList>
    </citation>
    <scope>NUCLEOTIDE SEQUENCE [LARGE SCALE GENOMIC DNA]</scope>
    <source>
        <strain evidence="9 10">HW T5.17</strain>
    </source>
</reference>
<keyword evidence="4" id="KW-1003">Cell membrane</keyword>
<organism evidence="9 10">
    <name type="scientific">Acidisoma cellulosilyticum</name>
    <dbReference type="NCBI Taxonomy" id="2802395"/>
    <lineage>
        <taxon>Bacteria</taxon>
        <taxon>Pseudomonadati</taxon>
        <taxon>Pseudomonadota</taxon>
        <taxon>Alphaproteobacteria</taxon>
        <taxon>Acetobacterales</taxon>
        <taxon>Acidocellaceae</taxon>
        <taxon>Acidisoma</taxon>
    </lineage>
</organism>
<keyword evidence="10" id="KW-1185">Reference proteome</keyword>
<dbReference type="PROSITE" id="PS00211">
    <property type="entry name" value="ABC_TRANSPORTER_1"/>
    <property type="match status" value="1"/>
</dbReference>
<evidence type="ECO:0000256" key="4">
    <source>
        <dbReference type="ARBA" id="ARBA00022475"/>
    </source>
</evidence>
<dbReference type="PROSITE" id="PS50893">
    <property type="entry name" value="ABC_TRANSPORTER_2"/>
    <property type="match status" value="1"/>
</dbReference>
<dbReference type="Pfam" id="PF08352">
    <property type="entry name" value="oligo_HPY"/>
    <property type="match status" value="1"/>
</dbReference>
<evidence type="ECO:0000256" key="3">
    <source>
        <dbReference type="ARBA" id="ARBA00022448"/>
    </source>
</evidence>
<protein>
    <submittedName>
        <fullName evidence="9">ABC transporter ATP-binding protein</fullName>
    </submittedName>
</protein>
<dbReference type="SUPFAM" id="SSF52540">
    <property type="entry name" value="P-loop containing nucleoside triphosphate hydrolases"/>
    <property type="match status" value="1"/>
</dbReference>
<evidence type="ECO:0000256" key="7">
    <source>
        <dbReference type="ARBA" id="ARBA00023136"/>
    </source>
</evidence>
<evidence type="ECO:0000313" key="9">
    <source>
        <dbReference type="EMBL" id="MCB8883798.1"/>
    </source>
</evidence>
<keyword evidence="5" id="KW-0547">Nucleotide-binding</keyword>
<dbReference type="CDD" id="cd03257">
    <property type="entry name" value="ABC_NikE_OppD_transporters"/>
    <property type="match status" value="1"/>
</dbReference>
<evidence type="ECO:0000256" key="5">
    <source>
        <dbReference type="ARBA" id="ARBA00022741"/>
    </source>
</evidence>
<dbReference type="NCBIfam" id="TIGR01727">
    <property type="entry name" value="oligo_HPY"/>
    <property type="match status" value="1"/>
</dbReference>
<sequence>MTMPADALVSIRDLTVQFRTDRGWVSAIEDISLDINAGECLGVVGESGSGKSVTALSILRLHARGTARAARGSIMLDGRDLLRAPERDLRRVRGGDIAMVFQDPMSSLNPVLTIADQISESLRLHQGLSRAEGRSRAIELLDLVRIADAPRRADEYPHRLSGGMRQRVMIAIAIACRPRLLIADEPTTALDVTIQAQILELLRDLRAELGMAVMMISHDLGVIAEFAHRVVVMYAGRIVEQAPVGTLFSAPRHPYTEGLMTSLRGRDIPGQRLGSIPGRVPDPDESIPGCRFGPRCAHVEAVCRAAVPALVSISENHDVRCTPRSQALAPACL</sequence>
<name>A0A963Z738_9PROT</name>
<gene>
    <name evidence="9" type="ORF">ACELLULO517_26360</name>
</gene>
<dbReference type="PANTHER" id="PTHR43297">
    <property type="entry name" value="OLIGOPEPTIDE TRANSPORT ATP-BINDING PROTEIN APPD"/>
    <property type="match status" value="1"/>
</dbReference>
<feature type="domain" description="ABC transporter" evidence="8">
    <location>
        <begin position="11"/>
        <end position="260"/>
    </location>
</feature>
<dbReference type="InterPro" id="IPR013563">
    <property type="entry name" value="Oligopep_ABC_C"/>
</dbReference>
<dbReference type="GO" id="GO:0005886">
    <property type="term" value="C:plasma membrane"/>
    <property type="evidence" value="ECO:0007669"/>
    <property type="project" value="UniProtKB-SubCell"/>
</dbReference>
<dbReference type="GO" id="GO:0015833">
    <property type="term" value="P:peptide transport"/>
    <property type="evidence" value="ECO:0007669"/>
    <property type="project" value="InterPro"/>
</dbReference>
<comment type="caution">
    <text evidence="9">The sequence shown here is derived from an EMBL/GenBank/DDBJ whole genome shotgun (WGS) entry which is preliminary data.</text>
</comment>
<dbReference type="InterPro" id="IPR017871">
    <property type="entry name" value="ABC_transporter-like_CS"/>
</dbReference>
<dbReference type="SMART" id="SM00382">
    <property type="entry name" value="AAA"/>
    <property type="match status" value="1"/>
</dbReference>
<dbReference type="Proteomes" id="UP000721844">
    <property type="component" value="Unassembled WGS sequence"/>
</dbReference>
<dbReference type="RefSeq" id="WP_227310532.1">
    <property type="nucleotide sequence ID" value="NZ_JAESVA010000016.1"/>
</dbReference>
<dbReference type="InterPro" id="IPR003593">
    <property type="entry name" value="AAA+_ATPase"/>
</dbReference>
<dbReference type="EMBL" id="JAESVA010000016">
    <property type="protein sequence ID" value="MCB8883798.1"/>
    <property type="molecule type" value="Genomic_DNA"/>
</dbReference>
<evidence type="ECO:0000256" key="1">
    <source>
        <dbReference type="ARBA" id="ARBA00004417"/>
    </source>
</evidence>
<dbReference type="InterPro" id="IPR050388">
    <property type="entry name" value="ABC_Ni/Peptide_Import"/>
</dbReference>
<keyword evidence="6 9" id="KW-0067">ATP-binding</keyword>
<dbReference type="FunFam" id="3.40.50.300:FF:000016">
    <property type="entry name" value="Oligopeptide ABC transporter ATP-binding component"/>
    <property type="match status" value="1"/>
</dbReference>
<evidence type="ECO:0000256" key="2">
    <source>
        <dbReference type="ARBA" id="ARBA00005417"/>
    </source>
</evidence>
<dbReference type="GO" id="GO:0005524">
    <property type="term" value="F:ATP binding"/>
    <property type="evidence" value="ECO:0007669"/>
    <property type="project" value="UniProtKB-KW"/>
</dbReference>
<dbReference type="AlphaFoldDB" id="A0A963Z738"/>